<evidence type="ECO:0000313" key="2">
    <source>
        <dbReference type="EMBL" id="PSR22629.1"/>
    </source>
</evidence>
<dbReference type="InterPro" id="IPR011777">
    <property type="entry name" value="Geranylgeranyl_Rdtase_fam"/>
</dbReference>
<dbReference type="Proteomes" id="UP000241848">
    <property type="component" value="Unassembled WGS sequence"/>
</dbReference>
<dbReference type="InterPro" id="IPR050407">
    <property type="entry name" value="Geranylgeranyl_reductase"/>
</dbReference>
<dbReference type="AlphaFoldDB" id="A0A2T2WK59"/>
<proteinExistence type="predicted"/>
<dbReference type="PRINTS" id="PR00420">
    <property type="entry name" value="RNGMNOXGNASE"/>
</dbReference>
<dbReference type="InterPro" id="IPR036188">
    <property type="entry name" value="FAD/NAD-bd_sf"/>
</dbReference>
<dbReference type="EMBL" id="PXYV01000014">
    <property type="protein sequence ID" value="PSR22629.1"/>
    <property type="molecule type" value="Genomic_DNA"/>
</dbReference>
<dbReference type="GO" id="GO:0071949">
    <property type="term" value="F:FAD binding"/>
    <property type="evidence" value="ECO:0007669"/>
    <property type="project" value="InterPro"/>
</dbReference>
<protein>
    <submittedName>
        <fullName evidence="2">Geranylgeranyl reductase</fullName>
    </submittedName>
</protein>
<dbReference type="PANTHER" id="PTHR42685">
    <property type="entry name" value="GERANYLGERANYL DIPHOSPHATE REDUCTASE"/>
    <property type="match status" value="1"/>
</dbReference>
<comment type="caution">
    <text evidence="2">The sequence shown here is derived from an EMBL/GenBank/DDBJ whole genome shotgun (WGS) entry which is preliminary data.</text>
</comment>
<evidence type="ECO:0000259" key="1">
    <source>
        <dbReference type="Pfam" id="PF01494"/>
    </source>
</evidence>
<dbReference type="Gene3D" id="3.50.50.60">
    <property type="entry name" value="FAD/NAD(P)-binding domain"/>
    <property type="match status" value="1"/>
</dbReference>
<dbReference type="SUPFAM" id="SSF51905">
    <property type="entry name" value="FAD/NAD(P)-binding domain"/>
    <property type="match status" value="1"/>
</dbReference>
<dbReference type="Pfam" id="PF01494">
    <property type="entry name" value="FAD_binding_3"/>
    <property type="match status" value="1"/>
</dbReference>
<organism evidence="2 3">
    <name type="scientific">Sulfobacillus acidophilus</name>
    <dbReference type="NCBI Taxonomy" id="53633"/>
    <lineage>
        <taxon>Bacteria</taxon>
        <taxon>Bacillati</taxon>
        <taxon>Bacillota</taxon>
        <taxon>Clostridia</taxon>
        <taxon>Eubacteriales</taxon>
        <taxon>Clostridiales Family XVII. Incertae Sedis</taxon>
        <taxon>Sulfobacillus</taxon>
    </lineage>
</organism>
<evidence type="ECO:0000313" key="3">
    <source>
        <dbReference type="Proteomes" id="UP000241848"/>
    </source>
</evidence>
<dbReference type="PANTHER" id="PTHR42685:SF22">
    <property type="entry name" value="CONDITIONED MEDIUM FACTOR RECEPTOR 1"/>
    <property type="match status" value="1"/>
</dbReference>
<sequence length="381" mass="42087">MRYHVAVIGAGPAGSTAARHLAQSGLSVLLLEKALMPRVKPCGGALTHRALTLLPSGAESFLQEHPHSWTFQSRTAPAVTIARDQPYCHIVERQHFDRFLAQAARHAGAEVHEGEALTSLRIQDDRVHLVTTSGHYQADWVVAADGAPSLTAKLAGFPRPRQGAAIETEVAVSAHEFARYQGRVEIHLGQYPWGYAWVIPRAGILNLGVGSFRPNSFALKQEFYAFVEHIVGHRPIQALGHALPYRISFQPPVRDRILFVGDAAGYMDAFSAEGIYSALRSGLLAAQSIVEQKCQPTASAAYARRFHAEFWPSLKAAIKMSLLFYPLVGFWSDFFARNQTLLADYLDVASGHIPYQVLQRHTERALLAQPRLLLHQHLSDL</sequence>
<name>A0A2T2WK59_9FIRM</name>
<feature type="domain" description="FAD-binding" evidence="1">
    <location>
        <begin position="3"/>
        <end position="168"/>
    </location>
</feature>
<accession>A0A2T2WK59</accession>
<gene>
    <name evidence="2" type="ORF">C7B45_06140</name>
</gene>
<reference evidence="2 3" key="1">
    <citation type="journal article" date="2014" name="BMC Genomics">
        <title>Comparison of environmental and isolate Sulfobacillus genomes reveals diverse carbon, sulfur, nitrogen, and hydrogen metabolisms.</title>
        <authorList>
            <person name="Justice N.B."/>
            <person name="Norman A."/>
            <person name="Brown C.T."/>
            <person name="Singh A."/>
            <person name="Thomas B.C."/>
            <person name="Banfield J.F."/>
        </authorList>
    </citation>
    <scope>NUCLEOTIDE SEQUENCE [LARGE SCALE GENOMIC DNA]</scope>
    <source>
        <strain evidence="2">AMDSBA3</strain>
    </source>
</reference>
<dbReference type="NCBIfam" id="TIGR02032">
    <property type="entry name" value="GG-red-SF"/>
    <property type="match status" value="1"/>
</dbReference>
<dbReference type="InterPro" id="IPR002938">
    <property type="entry name" value="FAD-bd"/>
</dbReference>
<dbReference type="GO" id="GO:0016628">
    <property type="term" value="F:oxidoreductase activity, acting on the CH-CH group of donors, NAD or NADP as acceptor"/>
    <property type="evidence" value="ECO:0007669"/>
    <property type="project" value="InterPro"/>
</dbReference>